<keyword evidence="4" id="KW-0479">Metal-binding</keyword>
<evidence type="ECO:0000256" key="1">
    <source>
        <dbReference type="ARBA" id="ARBA00010638"/>
    </source>
</evidence>
<proteinExistence type="inferred from homology"/>
<keyword evidence="3 4" id="KW-0067">ATP-binding</keyword>
<dbReference type="Gene3D" id="3.40.50.10420">
    <property type="entry name" value="NagB/RpiA/CoA transferase-like"/>
    <property type="match status" value="1"/>
</dbReference>
<dbReference type="EMBL" id="JBHSGG010000020">
    <property type="protein sequence ID" value="MFC4728010.1"/>
    <property type="molecule type" value="Genomic_DNA"/>
</dbReference>
<dbReference type="SUPFAM" id="SSF100950">
    <property type="entry name" value="NagB/RpiA/CoA transferase-like"/>
    <property type="match status" value="1"/>
</dbReference>
<comment type="similarity">
    <text evidence="1 4">Belongs to the 5-formyltetrahydrofolate cyclo-ligase family.</text>
</comment>
<keyword evidence="6" id="KW-1185">Reference proteome</keyword>
<comment type="catalytic activity">
    <reaction evidence="4">
        <text>(6S)-5-formyl-5,6,7,8-tetrahydrofolate + ATP = (6R)-5,10-methenyltetrahydrofolate + ADP + phosphate</text>
        <dbReference type="Rhea" id="RHEA:10488"/>
        <dbReference type="ChEBI" id="CHEBI:30616"/>
        <dbReference type="ChEBI" id="CHEBI:43474"/>
        <dbReference type="ChEBI" id="CHEBI:57455"/>
        <dbReference type="ChEBI" id="CHEBI:57457"/>
        <dbReference type="ChEBI" id="CHEBI:456216"/>
        <dbReference type="EC" id="6.3.3.2"/>
    </reaction>
</comment>
<dbReference type="EC" id="6.3.3.2" evidence="4"/>
<dbReference type="PANTHER" id="PTHR23407:SF1">
    <property type="entry name" value="5-FORMYLTETRAHYDROFOLATE CYCLO-LIGASE"/>
    <property type="match status" value="1"/>
</dbReference>
<comment type="caution">
    <text evidence="5">The sequence shown here is derived from an EMBL/GenBank/DDBJ whole genome shotgun (WGS) entry which is preliminary data.</text>
</comment>
<comment type="cofactor">
    <cofactor evidence="4">
        <name>Mg(2+)</name>
        <dbReference type="ChEBI" id="CHEBI:18420"/>
    </cofactor>
</comment>
<dbReference type="PIRSF" id="PIRSF006806">
    <property type="entry name" value="FTHF_cligase"/>
    <property type="match status" value="1"/>
</dbReference>
<keyword evidence="4" id="KW-0460">Magnesium</keyword>
<reference evidence="6" key="1">
    <citation type="journal article" date="2019" name="Int. J. Syst. Evol. Microbiol.">
        <title>The Global Catalogue of Microorganisms (GCM) 10K type strain sequencing project: providing services to taxonomists for standard genome sequencing and annotation.</title>
        <authorList>
            <consortium name="The Broad Institute Genomics Platform"/>
            <consortium name="The Broad Institute Genome Sequencing Center for Infectious Disease"/>
            <person name="Wu L."/>
            <person name="Ma J."/>
        </authorList>
    </citation>
    <scope>NUCLEOTIDE SEQUENCE [LARGE SCALE GENOMIC DNA]</scope>
    <source>
        <strain evidence="6">CGMCC 1.13574</strain>
    </source>
</reference>
<dbReference type="PANTHER" id="PTHR23407">
    <property type="entry name" value="ATPASE INHIBITOR/5-FORMYLTETRAHYDROFOLATE CYCLO-LIGASE"/>
    <property type="match status" value="1"/>
</dbReference>
<evidence type="ECO:0000256" key="2">
    <source>
        <dbReference type="ARBA" id="ARBA00022741"/>
    </source>
</evidence>
<keyword evidence="2 4" id="KW-0547">Nucleotide-binding</keyword>
<keyword evidence="5" id="KW-0436">Ligase</keyword>
<name>A0ABV9NJV0_9GAMM</name>
<evidence type="ECO:0000313" key="6">
    <source>
        <dbReference type="Proteomes" id="UP001595892"/>
    </source>
</evidence>
<gene>
    <name evidence="5" type="ORF">ACFO3Q_07510</name>
</gene>
<dbReference type="RefSeq" id="WP_377004029.1">
    <property type="nucleotide sequence ID" value="NZ_JBHSGG010000020.1"/>
</dbReference>
<dbReference type="Proteomes" id="UP001595892">
    <property type="component" value="Unassembled WGS sequence"/>
</dbReference>
<dbReference type="NCBIfam" id="TIGR02727">
    <property type="entry name" value="MTHFS_bact"/>
    <property type="match status" value="1"/>
</dbReference>
<protein>
    <recommendedName>
        <fullName evidence="4">5-formyltetrahydrofolate cyclo-ligase</fullName>
        <ecNumber evidence="4">6.3.3.2</ecNumber>
    </recommendedName>
</protein>
<accession>A0ABV9NJV0</accession>
<evidence type="ECO:0000313" key="5">
    <source>
        <dbReference type="EMBL" id="MFC4728010.1"/>
    </source>
</evidence>
<dbReference type="Pfam" id="PF01812">
    <property type="entry name" value="5-FTHF_cyc-lig"/>
    <property type="match status" value="1"/>
</dbReference>
<organism evidence="5 6">
    <name type="scientific">Coralloluteibacterium thermophilum</name>
    <dbReference type="NCBI Taxonomy" id="2707049"/>
    <lineage>
        <taxon>Bacteria</taxon>
        <taxon>Pseudomonadati</taxon>
        <taxon>Pseudomonadota</taxon>
        <taxon>Gammaproteobacteria</taxon>
        <taxon>Lysobacterales</taxon>
        <taxon>Lysobacteraceae</taxon>
        <taxon>Coralloluteibacterium</taxon>
    </lineage>
</organism>
<dbReference type="InterPro" id="IPR037171">
    <property type="entry name" value="NagB/RpiA_transferase-like"/>
</dbReference>
<evidence type="ECO:0000256" key="4">
    <source>
        <dbReference type="RuleBase" id="RU361279"/>
    </source>
</evidence>
<dbReference type="InterPro" id="IPR002698">
    <property type="entry name" value="FTHF_cligase"/>
</dbReference>
<dbReference type="GO" id="GO:0030272">
    <property type="term" value="F:5-formyltetrahydrofolate cyclo-ligase activity"/>
    <property type="evidence" value="ECO:0007669"/>
    <property type="project" value="UniProtKB-EC"/>
</dbReference>
<evidence type="ECO:0000256" key="3">
    <source>
        <dbReference type="ARBA" id="ARBA00022840"/>
    </source>
</evidence>
<sequence length="199" mass="21596">MDQTPQPAPSERDALRRRLRSARAALPALARIEAAQAVAERLQAHPALQQPGYVAGYWAVAGELPLHAVLGLLPAGAVYCLPRLHPEGRLVFAPWRFGDSVTPNRFGIPEPDLELASCLEATELHAVLVPLVGFDRRGNRLGTGGGWYDRTFAFRQESGAPPWLVGVGFAEQEIAAVPAEAWDVRLDAVVTERELILPA</sequence>
<dbReference type="InterPro" id="IPR024185">
    <property type="entry name" value="FTHF_cligase-like_sf"/>
</dbReference>